<evidence type="ECO:0000256" key="1">
    <source>
        <dbReference type="ARBA" id="ARBA00000877"/>
    </source>
</evidence>
<dbReference type="Proteomes" id="UP000593765">
    <property type="component" value="Chromosome"/>
</dbReference>
<comment type="function">
    <text evidence="10">Catalyzes the condensation of 2 ATP molecules into cyclic di-AMP (c-di-AMP), a second messenger used to regulate differing processes in different bacteria.</text>
</comment>
<evidence type="ECO:0000256" key="4">
    <source>
        <dbReference type="ARBA" id="ARBA00022692"/>
    </source>
</evidence>
<feature type="transmembrane region" description="Helical" evidence="10">
    <location>
        <begin position="53"/>
        <end position="72"/>
    </location>
</feature>
<evidence type="ECO:0000256" key="10">
    <source>
        <dbReference type="HAMAP-Rule" id="MF_01499"/>
    </source>
</evidence>
<protein>
    <recommendedName>
        <fullName evidence="10">Diadenylate cyclase</fullName>
        <shortName evidence="10">DAC</shortName>
        <ecNumber evidence="10">2.7.7.85</ecNumber>
    </recommendedName>
    <alternativeName>
        <fullName evidence="10">Cyclic-di-AMP synthase</fullName>
        <shortName evidence="10">c-di-AMP synthase</shortName>
    </alternativeName>
</protein>
<dbReference type="RefSeq" id="WP_206294948.1">
    <property type="nucleotide sequence ID" value="NZ_CP063458.1"/>
</dbReference>
<reference evidence="12 13" key="1">
    <citation type="submission" date="2020-10" db="EMBL/GenBank/DDBJ databases">
        <title>Wide distribution of Phycisphaera-like planctomycetes from WD2101 soil group in peatlands and genome analysis of the first cultivated representative.</title>
        <authorList>
            <person name="Dedysh S.N."/>
            <person name="Beletsky A.V."/>
            <person name="Ivanova A."/>
            <person name="Kulichevskaya I.S."/>
            <person name="Suzina N.E."/>
            <person name="Philippov D.A."/>
            <person name="Rakitin A.L."/>
            <person name="Mardanov A.V."/>
            <person name="Ravin N.V."/>
        </authorList>
    </citation>
    <scope>NUCLEOTIDE SEQUENCE [LARGE SCALE GENOMIC DNA]</scope>
    <source>
        <strain evidence="12 13">M1803</strain>
    </source>
</reference>
<evidence type="ECO:0000256" key="9">
    <source>
        <dbReference type="ARBA" id="ARBA00023136"/>
    </source>
</evidence>
<dbReference type="Gene3D" id="3.40.1700.10">
    <property type="entry name" value="DNA integrity scanning protein, DisA, N-terminal domain"/>
    <property type="match status" value="1"/>
</dbReference>
<feature type="transmembrane region" description="Helical" evidence="10">
    <location>
        <begin position="78"/>
        <end position="95"/>
    </location>
</feature>
<keyword evidence="6 10" id="KW-0547">Nucleotide-binding</keyword>
<evidence type="ECO:0000256" key="6">
    <source>
        <dbReference type="ARBA" id="ARBA00022741"/>
    </source>
</evidence>
<dbReference type="InterPro" id="IPR034701">
    <property type="entry name" value="CdaA"/>
</dbReference>
<dbReference type="InterPro" id="IPR050338">
    <property type="entry name" value="DisA"/>
</dbReference>
<comment type="catalytic activity">
    <reaction evidence="1 10">
        <text>2 ATP = 3',3'-c-di-AMP + 2 diphosphate</text>
        <dbReference type="Rhea" id="RHEA:35655"/>
        <dbReference type="ChEBI" id="CHEBI:30616"/>
        <dbReference type="ChEBI" id="CHEBI:33019"/>
        <dbReference type="ChEBI" id="CHEBI:71500"/>
        <dbReference type="EC" id="2.7.7.85"/>
    </reaction>
</comment>
<dbReference type="PIRSF" id="PIRSF004793">
    <property type="entry name" value="UCP004793"/>
    <property type="match status" value="1"/>
</dbReference>
<dbReference type="KEGG" id="hbs:IPV69_09895"/>
<gene>
    <name evidence="10" type="primary">dacA</name>
    <name evidence="12" type="ORF">IPV69_09895</name>
</gene>
<feature type="transmembrane region" description="Helical" evidence="10">
    <location>
        <begin position="20"/>
        <end position="41"/>
    </location>
</feature>
<comment type="subunit">
    <text evidence="10">Probably a homodimer.</text>
</comment>
<keyword evidence="7 10" id="KW-0067">ATP-binding</keyword>
<dbReference type="PANTHER" id="PTHR34185:SF1">
    <property type="entry name" value="DIADENYLATE CYCLASE"/>
    <property type="match status" value="1"/>
</dbReference>
<dbReference type="Pfam" id="PF02457">
    <property type="entry name" value="DAC"/>
    <property type="match status" value="1"/>
</dbReference>
<dbReference type="PROSITE" id="PS51794">
    <property type="entry name" value="DAC"/>
    <property type="match status" value="1"/>
</dbReference>
<dbReference type="GO" id="GO:0004016">
    <property type="term" value="F:adenylate cyclase activity"/>
    <property type="evidence" value="ECO:0007669"/>
    <property type="project" value="UniProtKB-UniRule"/>
</dbReference>
<keyword evidence="4 10" id="KW-0812">Transmembrane</keyword>
<keyword evidence="3 10" id="KW-0808">Transferase</keyword>
<dbReference type="PANTHER" id="PTHR34185">
    <property type="entry name" value="DIADENYLATE CYCLASE"/>
    <property type="match status" value="1"/>
</dbReference>
<dbReference type="EC" id="2.7.7.85" evidence="10"/>
<evidence type="ECO:0000313" key="13">
    <source>
        <dbReference type="Proteomes" id="UP000593765"/>
    </source>
</evidence>
<dbReference type="AlphaFoldDB" id="A0A7M2X1L3"/>
<dbReference type="InterPro" id="IPR014046">
    <property type="entry name" value="C-di-AMP_synthase"/>
</dbReference>
<dbReference type="InterPro" id="IPR036888">
    <property type="entry name" value="DNA_integrity_DisA_N_sf"/>
</dbReference>
<comment type="caution">
    <text evidence="10">Lacks conserved residue(s) required for the propagation of feature annotation.</text>
</comment>
<keyword evidence="9 10" id="KW-0472">Membrane</keyword>
<feature type="domain" description="DAC" evidence="11">
    <location>
        <begin position="96"/>
        <end position="255"/>
    </location>
</feature>
<dbReference type="EMBL" id="CP063458">
    <property type="protein sequence ID" value="QOV91647.1"/>
    <property type="molecule type" value="Genomic_DNA"/>
</dbReference>
<dbReference type="HAMAP" id="MF_01499">
    <property type="entry name" value="DacA"/>
    <property type="match status" value="1"/>
</dbReference>
<name>A0A7M2X1L3_9BACT</name>
<evidence type="ECO:0000259" key="11">
    <source>
        <dbReference type="PROSITE" id="PS51794"/>
    </source>
</evidence>
<sequence length="278" mass="30780">MIASLFNLQDFFRSLRNYEWWRVAIELLLIGVVVYWVVGFLRGTRGARMLRGIAFVLITLYLIVGLLADQAGLERLKFLYEKFLLGASFAIVIAFQPELRRALIRLGEQLPIIRGRSERFSEDIEALVEAATFLSRRKIGAVIAIERDTPIVPNADENGTMIDAKLTADLLNTIFWPNSPLHDLGVIIAGGRVAFAGVQFPMAESGELERELGARHRAAVGMSQDSDAVVVVVSEETGDISIAERGQLIRKLMPDGLRGLLTELLGRGTQGGFFRKAP</sequence>
<dbReference type="GO" id="GO:0005524">
    <property type="term" value="F:ATP binding"/>
    <property type="evidence" value="ECO:0007669"/>
    <property type="project" value="UniProtKB-UniRule"/>
</dbReference>
<accession>A0A7M2X1L3</accession>
<evidence type="ECO:0000256" key="8">
    <source>
        <dbReference type="ARBA" id="ARBA00022989"/>
    </source>
</evidence>
<comment type="similarity">
    <text evidence="10">Belongs to the adenylate cyclase family. DacA/CdaA subfamily.</text>
</comment>
<evidence type="ECO:0000256" key="5">
    <source>
        <dbReference type="ARBA" id="ARBA00022695"/>
    </source>
</evidence>
<dbReference type="NCBIfam" id="TIGR00159">
    <property type="entry name" value="diadenylate cyclase CdaA"/>
    <property type="match status" value="1"/>
</dbReference>
<evidence type="ECO:0000256" key="2">
    <source>
        <dbReference type="ARBA" id="ARBA00022475"/>
    </source>
</evidence>
<keyword evidence="2 10" id="KW-1003">Cell membrane</keyword>
<dbReference type="InterPro" id="IPR003390">
    <property type="entry name" value="DNA_integrity_scan_DisA_N"/>
</dbReference>
<proteinExistence type="inferred from homology"/>
<evidence type="ECO:0000256" key="3">
    <source>
        <dbReference type="ARBA" id="ARBA00022679"/>
    </source>
</evidence>
<evidence type="ECO:0000313" key="12">
    <source>
        <dbReference type="EMBL" id="QOV91647.1"/>
    </source>
</evidence>
<keyword evidence="5 10" id="KW-0548">Nucleotidyltransferase</keyword>
<keyword evidence="8 10" id="KW-1133">Transmembrane helix</keyword>
<dbReference type="SUPFAM" id="SSF143597">
    <property type="entry name" value="YojJ-like"/>
    <property type="match status" value="1"/>
</dbReference>
<keyword evidence="13" id="KW-1185">Reference proteome</keyword>
<dbReference type="GO" id="GO:0006171">
    <property type="term" value="P:cAMP biosynthetic process"/>
    <property type="evidence" value="ECO:0007669"/>
    <property type="project" value="InterPro"/>
</dbReference>
<evidence type="ECO:0000256" key="7">
    <source>
        <dbReference type="ARBA" id="ARBA00022840"/>
    </source>
</evidence>
<organism evidence="12 13">
    <name type="scientific">Humisphaera borealis</name>
    <dbReference type="NCBI Taxonomy" id="2807512"/>
    <lineage>
        <taxon>Bacteria</taxon>
        <taxon>Pseudomonadati</taxon>
        <taxon>Planctomycetota</taxon>
        <taxon>Phycisphaerae</taxon>
        <taxon>Tepidisphaerales</taxon>
        <taxon>Tepidisphaeraceae</taxon>
        <taxon>Humisphaera</taxon>
    </lineage>
</organism>
<dbReference type="GO" id="GO:0106408">
    <property type="term" value="F:diadenylate cyclase activity"/>
    <property type="evidence" value="ECO:0007669"/>
    <property type="project" value="UniProtKB-EC"/>
</dbReference>